<evidence type="ECO:0000313" key="2">
    <source>
        <dbReference type="Proteomes" id="UP001241377"/>
    </source>
</evidence>
<sequence>MKLFNKGTKQDERQKKVTNYPSSTAGSTSASTSASTSGSVPAETPPAETLNVAMEQLNLDPFVSPRHEEVPMWNILPSYQLYEATFSKSIHPNSEDLRYEPPAYQLDREPAPTQDGYFPPVEQARGEPMQTWENSILANTHRMKKLSDIDNKVANHLHVEIYVTEKPGKLGVKPSIIDPLVWEFQQGDNVNGFLTVTNTSDRKLPFDALSVVLEGRVMVTSDSVESKEPSVFYKFLNMFDYSASWTPTILVSDFDLNVDPVDNTELMFPMKRYFTPGITYKRFFNFCIPDKLLDCACETHNLATHCEPPPTIGLARDQFLKNLRKLRGRPATPTHLRSTSDFTIGGTPPSHSKKTSPMAGSLAKMRDFSFADTSISYSVEVRVVGQAQEYAKELAKSKTQVRGDEFILLNETSCFLRVIPRERLTHEFGAEAVESEARTIYLSFLNTIKRKVELGNDLLSEKTEETRVNLGHAPSLTKNKQLFNVTGDRRKLRRQDSNGVYQVFVPYKKKTLVAPPKVIGLIGAAVPKNRYRIKYIQPWKFRSQEDRDLQSTLELPVELRFLPSEGSAKGVLPPDIKSVSVDIVACTYRSKKYPIPIEVYHDLVFKNKPSEQDNMESHLIKPCKKYLDELVLLTKNLSYDVLDIDRSMIMDVKSIAKLNVKYTTLKVDNVKVKPKQGVSTHWEAEEASFSHKMTLNISFSKLLSKDSSGSYEDLTQEPIVLVPSFQSCIIGRLYYLKINAKLQNGEPITLKVPVTIER</sequence>
<evidence type="ECO:0000313" key="1">
    <source>
        <dbReference type="EMBL" id="KAJ9091133.1"/>
    </source>
</evidence>
<protein>
    <submittedName>
        <fullName evidence="1">Uncharacterized protein</fullName>
    </submittedName>
</protein>
<proteinExistence type="predicted"/>
<organism evidence="1 2">
    <name type="scientific">Naganishia cerealis</name>
    <dbReference type="NCBI Taxonomy" id="610337"/>
    <lineage>
        <taxon>Eukaryota</taxon>
        <taxon>Fungi</taxon>
        <taxon>Dikarya</taxon>
        <taxon>Basidiomycota</taxon>
        <taxon>Agaricomycotina</taxon>
        <taxon>Tremellomycetes</taxon>
        <taxon>Filobasidiales</taxon>
        <taxon>Filobasidiaceae</taxon>
        <taxon>Naganishia</taxon>
    </lineage>
</organism>
<accession>A0ACC2UVS7</accession>
<comment type="caution">
    <text evidence="1">The sequence shown here is derived from an EMBL/GenBank/DDBJ whole genome shotgun (WGS) entry which is preliminary data.</text>
</comment>
<name>A0ACC2UVS7_9TREE</name>
<keyword evidence="2" id="KW-1185">Reference proteome</keyword>
<dbReference type="EMBL" id="JASBWR010000154">
    <property type="protein sequence ID" value="KAJ9091133.1"/>
    <property type="molecule type" value="Genomic_DNA"/>
</dbReference>
<reference evidence="1" key="1">
    <citation type="submission" date="2023-04" db="EMBL/GenBank/DDBJ databases">
        <title>Draft Genome sequencing of Naganishia species isolated from polar environments using Oxford Nanopore Technology.</title>
        <authorList>
            <person name="Leo P."/>
            <person name="Venkateswaran K."/>
        </authorList>
    </citation>
    <scope>NUCLEOTIDE SEQUENCE</scope>
    <source>
        <strain evidence="1">MNA-CCFEE 5261</strain>
    </source>
</reference>
<dbReference type="Proteomes" id="UP001241377">
    <property type="component" value="Unassembled WGS sequence"/>
</dbReference>
<gene>
    <name evidence="1" type="ORF">QFC19_009229</name>
</gene>